<sequence>MGVSTVTIRNTFGSDHLSFDAVGLPGFHFSQDPLEYATRTHHSDLDTVDHVVPGDLIQAAAVLATVVYHTANRPELTPRKPLPGPLPQK</sequence>
<accession>A0A7D9H5N2</accession>
<dbReference type="InterPro" id="IPR007484">
    <property type="entry name" value="Peptidase_M28"/>
</dbReference>
<dbReference type="EMBL" id="LR633967">
    <property type="protein sequence ID" value="VUX55328.1"/>
    <property type="molecule type" value="Genomic_DNA"/>
</dbReference>
<evidence type="ECO:0000313" key="2">
    <source>
        <dbReference type="EMBL" id="VUX55328.1"/>
    </source>
</evidence>
<dbReference type="SUPFAM" id="SSF53187">
    <property type="entry name" value="Zn-dependent exopeptidases"/>
    <property type="match status" value="1"/>
</dbReference>
<evidence type="ECO:0000259" key="1">
    <source>
        <dbReference type="Pfam" id="PF04389"/>
    </source>
</evidence>
<dbReference type="Gene3D" id="3.40.630.10">
    <property type="entry name" value="Zn peptidases"/>
    <property type="match status" value="1"/>
</dbReference>
<feature type="domain" description="Peptidase M28" evidence="1">
    <location>
        <begin position="11"/>
        <end position="66"/>
    </location>
</feature>
<dbReference type="AlphaFoldDB" id="A0A7D9H5N2"/>
<name>A0A7D9H5N2_9GAMM</name>
<proteinExistence type="predicted"/>
<protein>
    <recommendedName>
        <fullName evidence="1">Peptidase M28 domain-containing protein</fullName>
    </recommendedName>
</protein>
<dbReference type="Pfam" id="PF04389">
    <property type="entry name" value="Peptidase_M28"/>
    <property type="match status" value="1"/>
</dbReference>
<reference evidence="2" key="1">
    <citation type="submission" date="2019-07" db="EMBL/GenBank/DDBJ databases">
        <authorList>
            <person name="Weber M."/>
            <person name="Kostadinov I."/>
            <person name="Kostadinov D I."/>
        </authorList>
    </citation>
    <scope>NUCLEOTIDE SEQUENCE</scope>
    <source>
        <strain evidence="2">Gfbio:sag-sample-m06:053724c1-46a9-4a36-b237-ea2bf867836b</strain>
    </source>
</reference>
<gene>
    <name evidence="2" type="ORF">JTBM06_V1_10047</name>
</gene>
<organism evidence="2">
    <name type="scientific">uncultured Woeseiaceae bacterium</name>
    <dbReference type="NCBI Taxonomy" id="1983305"/>
    <lineage>
        <taxon>Bacteria</taxon>
        <taxon>Pseudomonadati</taxon>
        <taxon>Pseudomonadota</taxon>
        <taxon>Gammaproteobacteria</taxon>
        <taxon>Woeseiales</taxon>
        <taxon>Woeseiaceae</taxon>
        <taxon>environmental samples</taxon>
    </lineage>
</organism>